<dbReference type="EMBL" id="JABBFZ010000013">
    <property type="protein sequence ID" value="NML33156.1"/>
    <property type="molecule type" value="Genomic_DNA"/>
</dbReference>
<name>A0A7X9ZYT3_9BURK</name>
<feature type="transmembrane region" description="Helical" evidence="6">
    <location>
        <begin position="179"/>
        <end position="197"/>
    </location>
</feature>
<dbReference type="InterPro" id="IPR002549">
    <property type="entry name" value="AI-2E-like"/>
</dbReference>
<evidence type="ECO:0000256" key="3">
    <source>
        <dbReference type="ARBA" id="ARBA00022692"/>
    </source>
</evidence>
<dbReference type="AlphaFoldDB" id="A0A7X9ZYT3"/>
<feature type="transmembrane region" description="Helical" evidence="6">
    <location>
        <begin position="89"/>
        <end position="111"/>
    </location>
</feature>
<sequence>MAKRNQARDDEGDRVQDLRPRPVRLTSDMSLPKLSAVEIGSYVVMLLGMWAVIALHLLGALLAGLLVFQLVHTIAPRIERHMSSKRARWLAVVFLSTVIVGALAGLTLGIITHFENDMPSAQKLLDQAMQLIDQTRGRIPQFVASYLPVDTEQMKARAAELMQTHANMLQQSGTTAARAFTHVLLGMIIGAIIAVGAQHHIQRLPLSTAFVTRVSRFADAFRRIVFAQVKISALNAVFTAIFLLVILPIFHDTLPLSKTLVLVTFIVGLLPVIGNLISNTIIVAVALSVSFPAAIMSLVFLILIHKLEYFLNARIVGGQIEARAWELLIAMLVMEAAFGIAGVIAAPIFYAYIKRELIYLRLV</sequence>
<feature type="transmembrane region" description="Helical" evidence="6">
    <location>
        <begin position="39"/>
        <end position="68"/>
    </location>
</feature>
<feature type="transmembrane region" description="Helical" evidence="6">
    <location>
        <begin position="281"/>
        <end position="304"/>
    </location>
</feature>
<keyword evidence="8" id="KW-1185">Reference proteome</keyword>
<dbReference type="GO" id="GO:0016020">
    <property type="term" value="C:membrane"/>
    <property type="evidence" value="ECO:0007669"/>
    <property type="project" value="UniProtKB-SubCell"/>
</dbReference>
<evidence type="ECO:0000313" key="8">
    <source>
        <dbReference type="Proteomes" id="UP000583127"/>
    </source>
</evidence>
<comment type="subcellular location">
    <subcellularLocation>
        <location evidence="1">Membrane</location>
        <topology evidence="1">Multi-pass membrane protein</topology>
    </subcellularLocation>
</comment>
<feature type="transmembrane region" description="Helical" evidence="6">
    <location>
        <begin position="231"/>
        <end position="250"/>
    </location>
</feature>
<feature type="transmembrane region" description="Helical" evidence="6">
    <location>
        <begin position="324"/>
        <end position="353"/>
    </location>
</feature>
<evidence type="ECO:0000256" key="1">
    <source>
        <dbReference type="ARBA" id="ARBA00004141"/>
    </source>
</evidence>
<evidence type="ECO:0000256" key="4">
    <source>
        <dbReference type="ARBA" id="ARBA00022989"/>
    </source>
</evidence>
<feature type="transmembrane region" description="Helical" evidence="6">
    <location>
        <begin position="256"/>
        <end position="274"/>
    </location>
</feature>
<organism evidence="7 8">
    <name type="scientific">Paraburkholderia antibiotica</name>
    <dbReference type="NCBI Taxonomy" id="2728839"/>
    <lineage>
        <taxon>Bacteria</taxon>
        <taxon>Pseudomonadati</taxon>
        <taxon>Pseudomonadota</taxon>
        <taxon>Betaproteobacteria</taxon>
        <taxon>Burkholderiales</taxon>
        <taxon>Burkholderiaceae</taxon>
        <taxon>Paraburkholderia</taxon>
    </lineage>
</organism>
<comment type="similarity">
    <text evidence="2">Belongs to the autoinducer-2 exporter (AI-2E) (TC 2.A.86) family.</text>
</comment>
<evidence type="ECO:0000256" key="5">
    <source>
        <dbReference type="ARBA" id="ARBA00023136"/>
    </source>
</evidence>
<protein>
    <submittedName>
        <fullName evidence="7">AI-2E family transporter</fullName>
    </submittedName>
</protein>
<dbReference type="Proteomes" id="UP000583127">
    <property type="component" value="Unassembled WGS sequence"/>
</dbReference>
<proteinExistence type="inferred from homology"/>
<accession>A0A7X9ZYT3</accession>
<reference evidence="7 8" key="1">
    <citation type="submission" date="2020-04" db="EMBL/GenBank/DDBJ databases">
        <title>Paraburkholderia sp. G-4-1-8 isolated from soil.</title>
        <authorList>
            <person name="Dahal R.H."/>
        </authorList>
    </citation>
    <scope>NUCLEOTIDE SEQUENCE [LARGE SCALE GENOMIC DNA]</scope>
    <source>
        <strain evidence="7 8">G-4-1-8</strain>
    </source>
</reference>
<dbReference type="RefSeq" id="WP_169499405.1">
    <property type="nucleotide sequence ID" value="NZ_JABBFZ010000013.1"/>
</dbReference>
<evidence type="ECO:0000256" key="6">
    <source>
        <dbReference type="SAM" id="Phobius"/>
    </source>
</evidence>
<comment type="caution">
    <text evidence="7">The sequence shown here is derived from an EMBL/GenBank/DDBJ whole genome shotgun (WGS) entry which is preliminary data.</text>
</comment>
<evidence type="ECO:0000313" key="7">
    <source>
        <dbReference type="EMBL" id="NML33156.1"/>
    </source>
</evidence>
<dbReference type="Pfam" id="PF01594">
    <property type="entry name" value="AI-2E_transport"/>
    <property type="match status" value="1"/>
</dbReference>
<keyword evidence="4 6" id="KW-1133">Transmembrane helix</keyword>
<keyword evidence="5 6" id="KW-0472">Membrane</keyword>
<keyword evidence="3 6" id="KW-0812">Transmembrane</keyword>
<evidence type="ECO:0000256" key="2">
    <source>
        <dbReference type="ARBA" id="ARBA00009773"/>
    </source>
</evidence>
<gene>
    <name evidence="7" type="ORF">HHL14_20255</name>
</gene>